<sequence>MTEPVLRPLTEPVKTFLEQITPPRKRAEAEQLITLFQQVTGLEPVIWGGGIIGFGKYHYKYDSGRQGDAPLAAFAPRKARHSIYLEPKFPERKELLTQLGKHKESLGCVYINKLPDVDLVVLKELVTASTKETLRKRNQSQN</sequence>
<accession>A0AAW8TWY3</accession>
<feature type="domain" description="YdhG-like" evidence="1">
    <location>
        <begin position="25"/>
        <end position="128"/>
    </location>
</feature>
<organism evidence="2 3">
    <name type="scientific">Enterococcus asini</name>
    <dbReference type="NCBI Taxonomy" id="57732"/>
    <lineage>
        <taxon>Bacteria</taxon>
        <taxon>Bacillati</taxon>
        <taxon>Bacillota</taxon>
        <taxon>Bacilli</taxon>
        <taxon>Lactobacillales</taxon>
        <taxon>Enterococcaceae</taxon>
        <taxon>Enterococcus</taxon>
    </lineage>
</organism>
<proteinExistence type="predicted"/>
<reference evidence="2" key="1">
    <citation type="submission" date="2023-03" db="EMBL/GenBank/DDBJ databases">
        <authorList>
            <person name="Shen W."/>
            <person name="Cai J."/>
        </authorList>
    </citation>
    <scope>NUCLEOTIDE SEQUENCE</scope>
    <source>
        <strain evidence="2">B226-2</strain>
    </source>
</reference>
<dbReference type="Pfam" id="PF08818">
    <property type="entry name" value="DUF1801"/>
    <property type="match status" value="1"/>
</dbReference>
<dbReference type="EMBL" id="JARQBJ010000004">
    <property type="protein sequence ID" value="MDT2810776.1"/>
    <property type="molecule type" value="Genomic_DNA"/>
</dbReference>
<comment type="caution">
    <text evidence="2">The sequence shown here is derived from an EMBL/GenBank/DDBJ whole genome shotgun (WGS) entry which is preliminary data.</text>
</comment>
<dbReference type="AlphaFoldDB" id="A0AAW8TWY3"/>
<dbReference type="RefSeq" id="WP_302372714.1">
    <property type="nucleotide sequence ID" value="NZ_CATYFE010000010.1"/>
</dbReference>
<evidence type="ECO:0000259" key="1">
    <source>
        <dbReference type="Pfam" id="PF08818"/>
    </source>
</evidence>
<name>A0AAW8TWY3_9ENTE</name>
<protein>
    <submittedName>
        <fullName evidence="2">DUF1801 domain-containing protein</fullName>
    </submittedName>
</protein>
<dbReference type="Proteomes" id="UP001256711">
    <property type="component" value="Unassembled WGS sequence"/>
</dbReference>
<gene>
    <name evidence="2" type="ORF">P7H43_09775</name>
</gene>
<dbReference type="InterPro" id="IPR014922">
    <property type="entry name" value="YdhG-like"/>
</dbReference>
<evidence type="ECO:0000313" key="3">
    <source>
        <dbReference type="Proteomes" id="UP001256711"/>
    </source>
</evidence>
<evidence type="ECO:0000313" key="2">
    <source>
        <dbReference type="EMBL" id="MDT2810776.1"/>
    </source>
</evidence>